<keyword evidence="3" id="KW-1185">Reference proteome</keyword>
<evidence type="ECO:0000259" key="1">
    <source>
        <dbReference type="PROSITE" id="PS50211"/>
    </source>
</evidence>
<proteinExistence type="predicted"/>
<dbReference type="Gene3D" id="3.30.450.200">
    <property type="match status" value="1"/>
</dbReference>
<sequence length="517" mass="59704">MVAGVQDRSRFVIEMAKNECQRARLPSSYGQDYYPHSSLVRRARLIRRSTTNQYCEHLKKLQQEDDTVIKQILIIKLKQSTSISDFDKRCVNDVTYEHVPVIDFAYPPVGNNAAKFQPAIFYPDFMKYSNVRKEDLESYPVVLTDEKGERTFAYCYKFLPKKRSSSSTRDQSKIEERCSVLVLVSHLPNECLFHQLASDFVTNYHKDSSRLFSMSKDLLELRMADSSEALKRSKYVVSRVDSRFSRSLCSLIEQIGVENCVFGFLCLLAEKRILVTGSNVSDVSRAVQSFVRMLSPLEWPYTLIPVVPDSQSELCYNPTPYICGILRYNLNKLRDLLCPLPGDTEDEIVIIDVERGIVLPCLPLQNINNSDMKYKALLNWTHSMGFPKPIVMDLLSSLKSIFPVKIPAKADEKIEKKVMTWYARIFGHYTVFGGALMSTRNRKKLALAHPSPDTREMLQWFTETGILQSFFFNHTNKNYFSSDIDRFQSIRKKYAPPVDKNGKRKKARSLVWRILHH</sequence>
<dbReference type="InterPro" id="IPR001194">
    <property type="entry name" value="cDENN_dom"/>
</dbReference>
<dbReference type="Proteomes" id="UP000783686">
    <property type="component" value="Unassembled WGS sequence"/>
</dbReference>
<evidence type="ECO:0000313" key="3">
    <source>
        <dbReference type="Proteomes" id="UP000614601"/>
    </source>
</evidence>
<dbReference type="SMART" id="SM00799">
    <property type="entry name" value="DENN"/>
    <property type="match status" value="1"/>
</dbReference>
<evidence type="ECO:0000313" key="2">
    <source>
        <dbReference type="EMBL" id="CAD5229011.1"/>
    </source>
</evidence>
<dbReference type="EMBL" id="CAJFDH010000006">
    <property type="protein sequence ID" value="CAD5229011.1"/>
    <property type="molecule type" value="Genomic_DNA"/>
</dbReference>
<gene>
    <name evidence="2" type="ORF">BOKJ2_LOCUS13070</name>
</gene>
<dbReference type="PROSITE" id="PS50211">
    <property type="entry name" value="DENN"/>
    <property type="match status" value="1"/>
</dbReference>
<name>A0A811LKJ0_9BILA</name>
<comment type="caution">
    <text evidence="2">The sequence shown here is derived from an EMBL/GenBank/DDBJ whole genome shotgun (WGS) entry which is preliminary data.</text>
</comment>
<reference evidence="2" key="1">
    <citation type="submission" date="2020-09" db="EMBL/GenBank/DDBJ databases">
        <authorList>
            <person name="Kikuchi T."/>
        </authorList>
    </citation>
    <scope>NUCLEOTIDE SEQUENCE</scope>
    <source>
        <strain evidence="2">SH1</strain>
    </source>
</reference>
<dbReference type="AlphaFoldDB" id="A0A811LKJ0"/>
<dbReference type="PANTHER" id="PTHR15288:SF0">
    <property type="entry name" value="UDENN DOMAIN-CONTAINING PROTEIN"/>
    <property type="match status" value="1"/>
</dbReference>
<feature type="domain" description="UDENN" evidence="1">
    <location>
        <begin position="79"/>
        <end position="501"/>
    </location>
</feature>
<accession>A0A811LKJ0</accession>
<dbReference type="EMBL" id="CAJFCW020000006">
    <property type="protein sequence ID" value="CAG9125501.1"/>
    <property type="molecule type" value="Genomic_DNA"/>
</dbReference>
<organism evidence="2 3">
    <name type="scientific">Bursaphelenchus okinawaensis</name>
    <dbReference type="NCBI Taxonomy" id="465554"/>
    <lineage>
        <taxon>Eukaryota</taxon>
        <taxon>Metazoa</taxon>
        <taxon>Ecdysozoa</taxon>
        <taxon>Nematoda</taxon>
        <taxon>Chromadorea</taxon>
        <taxon>Rhabditida</taxon>
        <taxon>Tylenchina</taxon>
        <taxon>Tylenchomorpha</taxon>
        <taxon>Aphelenchoidea</taxon>
        <taxon>Aphelenchoididae</taxon>
        <taxon>Bursaphelenchus</taxon>
    </lineage>
</organism>
<dbReference type="InterPro" id="IPR051942">
    <property type="entry name" value="DENN_domain_containing_2"/>
</dbReference>
<dbReference type="InterPro" id="IPR043153">
    <property type="entry name" value="DENN_C"/>
</dbReference>
<dbReference type="Proteomes" id="UP000614601">
    <property type="component" value="Unassembled WGS sequence"/>
</dbReference>
<dbReference type="OrthoDB" id="10266080at2759"/>
<dbReference type="Gene3D" id="3.40.50.11500">
    <property type="match status" value="1"/>
</dbReference>
<protein>
    <recommendedName>
        <fullName evidence="1">UDENN domain-containing protein</fullName>
    </recommendedName>
</protein>
<dbReference type="PANTHER" id="PTHR15288">
    <property type="entry name" value="DENN DOMAIN-CONTAINING PROTEIN 2"/>
    <property type="match status" value="1"/>
</dbReference>
<dbReference type="Pfam" id="PF02141">
    <property type="entry name" value="DENN"/>
    <property type="match status" value="1"/>
</dbReference>
<dbReference type="InterPro" id="IPR037516">
    <property type="entry name" value="Tripartite_DENN"/>
</dbReference>